<dbReference type="AlphaFoldDB" id="A0A1H0CYJ3"/>
<name>A0A1H0CYJ3_9HYPH</name>
<dbReference type="Pfam" id="PF21741">
    <property type="entry name" value="DUF6867"/>
    <property type="match status" value="1"/>
</dbReference>
<feature type="transmembrane region" description="Helical" evidence="1">
    <location>
        <begin position="6"/>
        <end position="29"/>
    </location>
</feature>
<evidence type="ECO:0000313" key="3">
    <source>
        <dbReference type="EMBL" id="SDN62965.1"/>
    </source>
</evidence>
<dbReference type="Proteomes" id="UP000198793">
    <property type="component" value="Unassembled WGS sequence"/>
</dbReference>
<dbReference type="EMBL" id="FNIT01000001">
    <property type="protein sequence ID" value="SDN62965.1"/>
    <property type="molecule type" value="Genomic_DNA"/>
</dbReference>
<reference evidence="3 4" key="1">
    <citation type="submission" date="2016-10" db="EMBL/GenBank/DDBJ databases">
        <authorList>
            <person name="de Groot N.N."/>
        </authorList>
    </citation>
    <scope>NUCLEOTIDE SEQUENCE [LARGE SCALE GENOMIC DNA]</scope>
    <source>
        <strain evidence="4">L7-484,KACC 16230,DSM 25025</strain>
    </source>
</reference>
<keyword evidence="1" id="KW-0472">Membrane</keyword>
<dbReference type="OrthoDB" id="9806174at2"/>
<keyword evidence="1" id="KW-0812">Transmembrane</keyword>
<keyword evidence="4" id="KW-1185">Reference proteome</keyword>
<proteinExistence type="predicted"/>
<organism evidence="3 4">
    <name type="scientific">Aureimonas jatrophae</name>
    <dbReference type="NCBI Taxonomy" id="1166073"/>
    <lineage>
        <taxon>Bacteria</taxon>
        <taxon>Pseudomonadati</taxon>
        <taxon>Pseudomonadota</taxon>
        <taxon>Alphaproteobacteria</taxon>
        <taxon>Hyphomicrobiales</taxon>
        <taxon>Aurantimonadaceae</taxon>
        <taxon>Aureimonas</taxon>
    </lineage>
</organism>
<sequence length="120" mass="13136">MEREMALLWEVSAVEFVVVTLVIGGLLAFAVGRATARGWDGWGLMVFYILLLTAAIRFLHFSLFNGTFFLPFSTVGTALHYGLVDFVALLALAAVGRQTTRSAQMRGQYRFLSTSSGHSA</sequence>
<dbReference type="InterPro" id="IPR049201">
    <property type="entry name" value="DUF6867"/>
</dbReference>
<dbReference type="STRING" id="1166073.SAMN05192530_101518"/>
<keyword evidence="1" id="KW-1133">Transmembrane helix</keyword>
<evidence type="ECO:0000259" key="2">
    <source>
        <dbReference type="Pfam" id="PF21741"/>
    </source>
</evidence>
<protein>
    <recommendedName>
        <fullName evidence="2">DUF6867 domain-containing protein</fullName>
    </recommendedName>
</protein>
<accession>A0A1H0CYJ3</accession>
<feature type="domain" description="DUF6867" evidence="2">
    <location>
        <begin position="14"/>
        <end position="113"/>
    </location>
</feature>
<dbReference type="RefSeq" id="WP_090668377.1">
    <property type="nucleotide sequence ID" value="NZ_FNIT01000001.1"/>
</dbReference>
<feature type="transmembrane region" description="Helical" evidence="1">
    <location>
        <begin position="41"/>
        <end position="59"/>
    </location>
</feature>
<evidence type="ECO:0000313" key="4">
    <source>
        <dbReference type="Proteomes" id="UP000198793"/>
    </source>
</evidence>
<feature type="transmembrane region" description="Helical" evidence="1">
    <location>
        <begin position="79"/>
        <end position="96"/>
    </location>
</feature>
<gene>
    <name evidence="3" type="ORF">SAMN05192530_101518</name>
</gene>
<evidence type="ECO:0000256" key="1">
    <source>
        <dbReference type="SAM" id="Phobius"/>
    </source>
</evidence>